<evidence type="ECO:0000313" key="1">
    <source>
        <dbReference type="EMBL" id="MCD9559574.1"/>
    </source>
</evidence>
<evidence type="ECO:0000313" key="2">
    <source>
        <dbReference type="Proteomes" id="UP000823775"/>
    </source>
</evidence>
<organism evidence="1 2">
    <name type="scientific">Datura stramonium</name>
    <name type="common">Jimsonweed</name>
    <name type="synonym">Common thornapple</name>
    <dbReference type="NCBI Taxonomy" id="4076"/>
    <lineage>
        <taxon>Eukaryota</taxon>
        <taxon>Viridiplantae</taxon>
        <taxon>Streptophyta</taxon>
        <taxon>Embryophyta</taxon>
        <taxon>Tracheophyta</taxon>
        <taxon>Spermatophyta</taxon>
        <taxon>Magnoliopsida</taxon>
        <taxon>eudicotyledons</taxon>
        <taxon>Gunneridae</taxon>
        <taxon>Pentapetalae</taxon>
        <taxon>asterids</taxon>
        <taxon>lamiids</taxon>
        <taxon>Solanales</taxon>
        <taxon>Solanaceae</taxon>
        <taxon>Solanoideae</taxon>
        <taxon>Datureae</taxon>
        <taxon>Datura</taxon>
    </lineage>
</organism>
<dbReference type="EMBL" id="JACEIK010002170">
    <property type="protein sequence ID" value="MCD9559574.1"/>
    <property type="molecule type" value="Genomic_DNA"/>
</dbReference>
<gene>
    <name evidence="1" type="ORF">HAX54_017624</name>
</gene>
<accession>A0ABS8UL78</accession>
<protein>
    <submittedName>
        <fullName evidence="1">Uncharacterized protein</fullName>
    </submittedName>
</protein>
<name>A0ABS8UL78_DATST</name>
<proteinExistence type="predicted"/>
<comment type="caution">
    <text evidence="1">The sequence shown here is derived from an EMBL/GenBank/DDBJ whole genome shotgun (WGS) entry which is preliminary data.</text>
</comment>
<reference evidence="1 2" key="1">
    <citation type="journal article" date="2021" name="BMC Genomics">
        <title>Datura genome reveals duplications of psychoactive alkaloid biosynthetic genes and high mutation rate following tissue culture.</title>
        <authorList>
            <person name="Rajewski A."/>
            <person name="Carter-House D."/>
            <person name="Stajich J."/>
            <person name="Litt A."/>
        </authorList>
    </citation>
    <scope>NUCLEOTIDE SEQUENCE [LARGE SCALE GENOMIC DNA]</scope>
    <source>
        <strain evidence="1">AR-01</strain>
    </source>
</reference>
<sequence length="99" mass="11511">MARKWQKFAAKQREENFFPRSNYDDAESCSTSSSVVENICGLYRIRSAICGSFGFQHEIIRQLLHMSEEEFGSSQVMVLSHYHAMLYSWTTSYHSSEEV</sequence>
<dbReference type="Proteomes" id="UP000823775">
    <property type="component" value="Unassembled WGS sequence"/>
</dbReference>
<keyword evidence="2" id="KW-1185">Reference proteome</keyword>